<comment type="caution">
    <text evidence="2">The sequence shown here is derived from an EMBL/GenBank/DDBJ whole genome shotgun (WGS) entry which is preliminary data.</text>
</comment>
<protein>
    <submittedName>
        <fullName evidence="2">ILF3 isoform 11</fullName>
    </submittedName>
</protein>
<reference evidence="2 3" key="1">
    <citation type="submission" date="2017-12" db="EMBL/GenBank/DDBJ databases">
        <title>High-resolution comparative analysis of great ape genomes.</title>
        <authorList>
            <person name="Pollen A."/>
            <person name="Hastie A."/>
            <person name="Hormozdiari F."/>
            <person name="Dougherty M."/>
            <person name="Liu R."/>
            <person name="Chaisson M."/>
            <person name="Hoppe E."/>
            <person name="Hill C."/>
            <person name="Pang A."/>
            <person name="Hillier L."/>
            <person name="Baker C."/>
            <person name="Armstrong J."/>
            <person name="Shendure J."/>
            <person name="Paten B."/>
            <person name="Wilson R."/>
            <person name="Chao H."/>
            <person name="Schneider V."/>
            <person name="Ventura M."/>
            <person name="Kronenberg Z."/>
            <person name="Murali S."/>
            <person name="Gordon D."/>
            <person name="Cantsilieris S."/>
            <person name="Munson K."/>
            <person name="Nelson B."/>
            <person name="Raja A."/>
            <person name="Underwood J."/>
            <person name="Diekhans M."/>
            <person name="Fiddes I."/>
            <person name="Haussler D."/>
            <person name="Eichler E."/>
        </authorList>
    </citation>
    <scope>NUCLEOTIDE SEQUENCE [LARGE SCALE GENOMIC DNA]</scope>
    <source>
        <strain evidence="2">Yerkes chimp pedigree #C0471</strain>
    </source>
</reference>
<feature type="non-terminal residue" evidence="2">
    <location>
        <position position="1"/>
    </location>
</feature>
<dbReference type="EMBL" id="NBAG03000278">
    <property type="protein sequence ID" value="PNI51542.1"/>
    <property type="molecule type" value="Genomic_DNA"/>
</dbReference>
<feature type="compositionally biased region" description="Gly residues" evidence="1">
    <location>
        <begin position="35"/>
        <end position="51"/>
    </location>
</feature>
<sequence length="112" mass="11751">GGPKFAAKPHNPGFGMGGPMHNEVPPPPNLRGRGRGGNIRGRGRGRGFGGANHGGYMNAGAGYGSYGYGGNSATAGYMMKTISPHLNPEKPAFFLIASMLKRWEHVGNCILR</sequence>
<evidence type="ECO:0000313" key="3">
    <source>
        <dbReference type="Proteomes" id="UP000236370"/>
    </source>
</evidence>
<gene>
    <name evidence="2" type="ORF">CK820_G0026514</name>
</gene>
<accession>A0A2J8LW97</accession>
<proteinExistence type="predicted"/>
<feature type="region of interest" description="Disordered" evidence="1">
    <location>
        <begin position="1"/>
        <end position="51"/>
    </location>
</feature>
<name>A0A2J8LW97_PANTR</name>
<dbReference type="AlphaFoldDB" id="A0A2J8LW97"/>
<evidence type="ECO:0000256" key="1">
    <source>
        <dbReference type="SAM" id="MobiDB-lite"/>
    </source>
</evidence>
<organism evidence="2 3">
    <name type="scientific">Pan troglodytes</name>
    <name type="common">Chimpanzee</name>
    <dbReference type="NCBI Taxonomy" id="9598"/>
    <lineage>
        <taxon>Eukaryota</taxon>
        <taxon>Metazoa</taxon>
        <taxon>Chordata</taxon>
        <taxon>Craniata</taxon>
        <taxon>Vertebrata</taxon>
        <taxon>Euteleostomi</taxon>
        <taxon>Mammalia</taxon>
        <taxon>Eutheria</taxon>
        <taxon>Euarchontoglires</taxon>
        <taxon>Primates</taxon>
        <taxon>Haplorrhini</taxon>
        <taxon>Catarrhini</taxon>
        <taxon>Hominidae</taxon>
        <taxon>Pan</taxon>
    </lineage>
</organism>
<evidence type="ECO:0000313" key="2">
    <source>
        <dbReference type="EMBL" id="PNI51542.1"/>
    </source>
</evidence>
<dbReference type="Proteomes" id="UP000236370">
    <property type="component" value="Unassembled WGS sequence"/>
</dbReference>